<dbReference type="EMBL" id="JPQZ01000002">
    <property type="protein sequence ID" value="KKO76568.1"/>
    <property type="molecule type" value="Genomic_DNA"/>
</dbReference>
<evidence type="ECO:0000313" key="12">
    <source>
        <dbReference type="Proteomes" id="UP000034350"/>
    </source>
</evidence>
<keyword evidence="7 9" id="KW-0472">Membrane</keyword>
<organism evidence="11 12">
    <name type="scientific">Vairimorpha ceranae</name>
    <dbReference type="NCBI Taxonomy" id="40302"/>
    <lineage>
        <taxon>Eukaryota</taxon>
        <taxon>Fungi</taxon>
        <taxon>Fungi incertae sedis</taxon>
        <taxon>Microsporidia</taxon>
        <taxon>Nosematidae</taxon>
        <taxon>Vairimorpha</taxon>
    </lineage>
</organism>
<evidence type="ECO:0000256" key="8">
    <source>
        <dbReference type="PROSITE-ProRule" id="PRU00175"/>
    </source>
</evidence>
<evidence type="ECO:0000256" key="2">
    <source>
        <dbReference type="ARBA" id="ARBA00022692"/>
    </source>
</evidence>
<dbReference type="InterPro" id="IPR013083">
    <property type="entry name" value="Znf_RING/FYVE/PHD"/>
</dbReference>
<dbReference type="VEuPathDB" id="MicrosporidiaDB:G9O61_00g006440"/>
<evidence type="ECO:0000313" key="11">
    <source>
        <dbReference type="EMBL" id="KKO76568.1"/>
    </source>
</evidence>
<feature type="transmembrane region" description="Helical" evidence="9">
    <location>
        <begin position="39"/>
        <end position="59"/>
    </location>
</feature>
<dbReference type="Proteomes" id="UP000034350">
    <property type="component" value="Unassembled WGS sequence"/>
</dbReference>
<keyword evidence="5" id="KW-0862">Zinc</keyword>
<comment type="subcellular location">
    <subcellularLocation>
        <location evidence="1">Membrane</location>
    </subcellularLocation>
</comment>
<dbReference type="Gene3D" id="3.30.40.10">
    <property type="entry name" value="Zinc/RING finger domain, C3HC4 (zinc finger)"/>
    <property type="match status" value="1"/>
</dbReference>
<dbReference type="GO" id="GO:0008270">
    <property type="term" value="F:zinc ion binding"/>
    <property type="evidence" value="ECO:0007669"/>
    <property type="project" value="UniProtKB-KW"/>
</dbReference>
<dbReference type="GeneID" id="36319348"/>
<gene>
    <name evidence="11" type="ORF">AAJ76_2000113023</name>
</gene>
<dbReference type="VEuPathDB" id="MicrosporidiaDB:NCER_100172"/>
<comment type="caution">
    <text evidence="11">The sequence shown here is derived from an EMBL/GenBank/DDBJ whole genome shotgun (WGS) entry which is preliminary data.</text>
</comment>
<proteinExistence type="predicted"/>
<dbReference type="AlphaFoldDB" id="A0A0F9WV07"/>
<evidence type="ECO:0000256" key="9">
    <source>
        <dbReference type="SAM" id="Phobius"/>
    </source>
</evidence>
<keyword evidence="6 9" id="KW-1133">Transmembrane helix</keyword>
<name>A0A0F9WV07_9MICR</name>
<accession>A0A0F9WV07</accession>
<evidence type="ECO:0000259" key="10">
    <source>
        <dbReference type="PROSITE" id="PS50089"/>
    </source>
</evidence>
<dbReference type="VEuPathDB" id="MicrosporidiaDB:AAJ76_2000113023"/>
<evidence type="ECO:0000256" key="4">
    <source>
        <dbReference type="ARBA" id="ARBA00022771"/>
    </source>
</evidence>
<keyword evidence="4 8" id="KW-0863">Zinc-finger</keyword>
<evidence type="ECO:0000256" key="5">
    <source>
        <dbReference type="ARBA" id="ARBA00022833"/>
    </source>
</evidence>
<keyword evidence="2 9" id="KW-0812">Transmembrane</keyword>
<keyword evidence="3" id="KW-0479">Metal-binding</keyword>
<dbReference type="PROSITE" id="PS50089">
    <property type="entry name" value="ZF_RING_2"/>
    <property type="match status" value="1"/>
</dbReference>
<reference evidence="11 12" key="1">
    <citation type="journal article" date="2015" name="Environ. Microbiol.">
        <title>Genome analyses suggest the presence of polyploidy and recent human-driven expansions in eight global populations of the honeybee pathogen Nosema ceranae.</title>
        <authorList>
            <person name="Pelin A."/>
            <person name="Selman M."/>
            <person name="Aris-Brosou S."/>
            <person name="Farinelli L."/>
            <person name="Corradi N."/>
        </authorList>
    </citation>
    <scope>NUCLEOTIDE SEQUENCE [LARGE SCALE GENOMIC DNA]</scope>
    <source>
        <strain evidence="11 12">PA08 1199</strain>
    </source>
</reference>
<evidence type="ECO:0000256" key="6">
    <source>
        <dbReference type="ARBA" id="ARBA00022989"/>
    </source>
</evidence>
<dbReference type="InterPro" id="IPR001841">
    <property type="entry name" value="Znf_RING"/>
</dbReference>
<feature type="domain" description="RING-type" evidence="10">
    <location>
        <begin position="91"/>
        <end position="132"/>
    </location>
</feature>
<sequence>MFPITRTLYTTKTVLVPRFNTYDEVIDINAFVFYYSIPILLYFLYLSFACLSIVLWIFFISKLKKSLINTETILSKTTVKKYKKINNTEACSICLDFFEETNDIRILGCKHFYHVICIDSWLINKLSCPVCRISPKSNESENCM</sequence>
<evidence type="ECO:0000256" key="3">
    <source>
        <dbReference type="ARBA" id="ARBA00022723"/>
    </source>
</evidence>
<dbReference type="PANTHER" id="PTHR46539">
    <property type="entry name" value="E3 UBIQUITIN-PROTEIN LIGASE ATL42"/>
    <property type="match status" value="1"/>
</dbReference>
<keyword evidence="12" id="KW-1185">Reference proteome</keyword>
<dbReference type="SUPFAM" id="SSF57850">
    <property type="entry name" value="RING/U-box"/>
    <property type="match status" value="1"/>
</dbReference>
<evidence type="ECO:0000256" key="1">
    <source>
        <dbReference type="ARBA" id="ARBA00004370"/>
    </source>
</evidence>
<dbReference type="GO" id="GO:0016020">
    <property type="term" value="C:membrane"/>
    <property type="evidence" value="ECO:0007669"/>
    <property type="project" value="UniProtKB-SubCell"/>
</dbReference>
<dbReference type="RefSeq" id="XP_024332310.1">
    <property type="nucleotide sequence ID" value="XM_024474427.1"/>
</dbReference>
<dbReference type="SMART" id="SM00184">
    <property type="entry name" value="RING"/>
    <property type="match status" value="1"/>
</dbReference>
<evidence type="ECO:0000256" key="7">
    <source>
        <dbReference type="ARBA" id="ARBA00023136"/>
    </source>
</evidence>
<protein>
    <submittedName>
        <fullName evidence="11">E3 ubiquitin-protein ligase rnf13-like protein</fullName>
    </submittedName>
</protein>
<dbReference type="PANTHER" id="PTHR46539:SF1">
    <property type="entry name" value="E3 UBIQUITIN-PROTEIN LIGASE ATL42"/>
    <property type="match status" value="1"/>
</dbReference>
<dbReference type="OrthoDB" id="2195945at2759"/>
<dbReference type="Pfam" id="PF13639">
    <property type="entry name" value="zf-RING_2"/>
    <property type="match status" value="1"/>
</dbReference>